<dbReference type="InterPro" id="IPR016161">
    <property type="entry name" value="Ald_DH/histidinol_DH"/>
</dbReference>
<comment type="similarity">
    <text evidence="3">Belongs to the aldehyde dehydrogenase family.</text>
</comment>
<protein>
    <submittedName>
        <fullName evidence="5">Aldehyde dehydrogenase</fullName>
    </submittedName>
</protein>
<dbReference type="RefSeq" id="WP_382420741.1">
    <property type="nucleotide sequence ID" value="NZ_JBHSCW010000001.1"/>
</dbReference>
<evidence type="ECO:0000313" key="6">
    <source>
        <dbReference type="Proteomes" id="UP001595799"/>
    </source>
</evidence>
<evidence type="ECO:0000313" key="5">
    <source>
        <dbReference type="EMBL" id="MFC4350403.1"/>
    </source>
</evidence>
<feature type="domain" description="Aldehyde dehydrogenase" evidence="4">
    <location>
        <begin position="31"/>
        <end position="492"/>
    </location>
</feature>
<proteinExistence type="inferred from homology"/>
<dbReference type="SUPFAM" id="SSF53720">
    <property type="entry name" value="ALDH-like"/>
    <property type="match status" value="1"/>
</dbReference>
<dbReference type="Proteomes" id="UP001595799">
    <property type="component" value="Unassembled WGS sequence"/>
</dbReference>
<dbReference type="PANTHER" id="PTHR11699">
    <property type="entry name" value="ALDEHYDE DEHYDROGENASE-RELATED"/>
    <property type="match status" value="1"/>
</dbReference>
<dbReference type="Pfam" id="PF00171">
    <property type="entry name" value="Aldedh"/>
    <property type="match status" value="1"/>
</dbReference>
<reference evidence="6" key="1">
    <citation type="journal article" date="2019" name="Int. J. Syst. Evol. Microbiol.">
        <title>The Global Catalogue of Microorganisms (GCM) 10K type strain sequencing project: providing services to taxonomists for standard genome sequencing and annotation.</title>
        <authorList>
            <consortium name="The Broad Institute Genomics Platform"/>
            <consortium name="The Broad Institute Genome Sequencing Center for Infectious Disease"/>
            <person name="Wu L."/>
            <person name="Ma J."/>
        </authorList>
    </citation>
    <scope>NUCLEOTIDE SEQUENCE [LARGE SCALE GENOMIC DNA]</scope>
    <source>
        <strain evidence="6">CECT 8472</strain>
    </source>
</reference>
<keyword evidence="1 3" id="KW-0560">Oxidoreductase</keyword>
<dbReference type="InterPro" id="IPR016162">
    <property type="entry name" value="Ald_DH_N"/>
</dbReference>
<dbReference type="Gene3D" id="3.40.309.10">
    <property type="entry name" value="Aldehyde Dehydrogenase, Chain A, domain 2"/>
    <property type="match status" value="1"/>
</dbReference>
<dbReference type="EMBL" id="JBHSCW010000001">
    <property type="protein sequence ID" value="MFC4350403.1"/>
    <property type="molecule type" value="Genomic_DNA"/>
</dbReference>
<dbReference type="InterPro" id="IPR015590">
    <property type="entry name" value="Aldehyde_DH_dom"/>
</dbReference>
<keyword evidence="6" id="KW-1185">Reference proteome</keyword>
<dbReference type="CDD" id="cd07114">
    <property type="entry name" value="ALDH_DhaS"/>
    <property type="match status" value="1"/>
</dbReference>
<dbReference type="Gene3D" id="3.40.605.10">
    <property type="entry name" value="Aldehyde Dehydrogenase, Chain A, domain 1"/>
    <property type="match status" value="1"/>
</dbReference>
<evidence type="ECO:0000259" key="4">
    <source>
        <dbReference type="Pfam" id="PF00171"/>
    </source>
</evidence>
<comment type="caution">
    <text evidence="5">The sequence shown here is derived from an EMBL/GenBank/DDBJ whole genome shotgun (WGS) entry which is preliminary data.</text>
</comment>
<dbReference type="InterPro" id="IPR029510">
    <property type="entry name" value="Ald_DH_CS_GLU"/>
</dbReference>
<evidence type="ECO:0000256" key="3">
    <source>
        <dbReference type="RuleBase" id="RU003345"/>
    </source>
</evidence>
<accession>A0ABV8UHT7</accession>
<dbReference type="InterPro" id="IPR016163">
    <property type="entry name" value="Ald_DH_C"/>
</dbReference>
<sequence>MSVNTPHPEATRIELGRDGKFPLLLAGRFLEGAAAEMEVVNPANGRGIGRAAFASQAQIDEAVRAGREAALAPDGWAARLPHERAAVLYAIADDITRNVDRIAELQMSENGKTRTESRGQALSAAGTFRYYAGVCESLGEEMPPARGDYFNITVHEPLGVVAALTPWNSPLTMAAQKIAPALAAGNAVVLKPAETTSLVTLALADCCVAAGLPDGLLSVLLGGRAVGEGLVNHPQVDCISFTGGTETGQAIARGVADRLIPVILELGGKSPHIVFADADLPAAARAVASGIFGGTGQSCVAGSRLFVEAPVVDEFRRLLIAEAEKMVVAPPDTPEAVIGPLASFSHRDRVEAYVKLGLEEGATVSYGGRRPEGLKYAEGAYYLPTILEGIDNSARVAQEEIFGPVLCMMTFADESDLIAQANDSAYGLACGIWTGDYKCAWRVARGVEAGTVWVNTYKQLSIAAPFGGFKLSGLGREKGIQGVRSYQQSKSIYWGL</sequence>
<organism evidence="5 6">
    <name type="scientific">Fodinicurvata halophila</name>
    <dbReference type="NCBI Taxonomy" id="1419723"/>
    <lineage>
        <taxon>Bacteria</taxon>
        <taxon>Pseudomonadati</taxon>
        <taxon>Pseudomonadota</taxon>
        <taxon>Alphaproteobacteria</taxon>
        <taxon>Rhodospirillales</taxon>
        <taxon>Rhodovibrionaceae</taxon>
        <taxon>Fodinicurvata</taxon>
    </lineage>
</organism>
<feature type="active site" evidence="2">
    <location>
        <position position="265"/>
    </location>
</feature>
<dbReference type="PROSITE" id="PS00687">
    <property type="entry name" value="ALDEHYDE_DEHYDR_GLU"/>
    <property type="match status" value="1"/>
</dbReference>
<name>A0ABV8UHT7_9PROT</name>
<evidence type="ECO:0000256" key="1">
    <source>
        <dbReference type="ARBA" id="ARBA00023002"/>
    </source>
</evidence>
<evidence type="ECO:0000256" key="2">
    <source>
        <dbReference type="PROSITE-ProRule" id="PRU10007"/>
    </source>
</evidence>
<gene>
    <name evidence="5" type="ORF">ACFOW6_02475</name>
</gene>